<dbReference type="EMBL" id="OW240912">
    <property type="protein sequence ID" value="CAH2223818.1"/>
    <property type="molecule type" value="Genomic_DNA"/>
</dbReference>
<dbReference type="AlphaFoldDB" id="A0AAD1R4M4"/>
<accession>A0AAD1R4M4</accession>
<proteinExistence type="predicted"/>
<feature type="region of interest" description="Disordered" evidence="1">
    <location>
        <begin position="75"/>
        <end position="99"/>
    </location>
</feature>
<gene>
    <name evidence="2" type="ORF">PECUL_23A028563</name>
</gene>
<evidence type="ECO:0000256" key="1">
    <source>
        <dbReference type="SAM" id="MobiDB-lite"/>
    </source>
</evidence>
<organism evidence="2 3">
    <name type="scientific">Pelobates cultripes</name>
    <name type="common">Western spadefoot toad</name>
    <dbReference type="NCBI Taxonomy" id="61616"/>
    <lineage>
        <taxon>Eukaryota</taxon>
        <taxon>Metazoa</taxon>
        <taxon>Chordata</taxon>
        <taxon>Craniata</taxon>
        <taxon>Vertebrata</taxon>
        <taxon>Euteleostomi</taxon>
        <taxon>Amphibia</taxon>
        <taxon>Batrachia</taxon>
        <taxon>Anura</taxon>
        <taxon>Pelobatoidea</taxon>
        <taxon>Pelobatidae</taxon>
        <taxon>Pelobates</taxon>
    </lineage>
</organism>
<protein>
    <submittedName>
        <fullName evidence="2">Uncharacterized protein</fullName>
    </submittedName>
</protein>
<keyword evidence="3" id="KW-1185">Reference proteome</keyword>
<sequence length="146" mass="15539">MLTSLMQERLRRNTANTATLIPACNPKQVPAADKAAEPEIGSFGSPEGGTKLLGLRPTREGAGWTAAACSPYPDTTSRPHVMPVGPIPLPISGSVETTRQDAPGANLLRWRRHGAQHQQLPPYEAPGETYNHKISPAVSPLLVFAG</sequence>
<reference evidence="2" key="1">
    <citation type="submission" date="2022-03" db="EMBL/GenBank/DDBJ databases">
        <authorList>
            <person name="Alioto T."/>
            <person name="Alioto T."/>
            <person name="Gomez Garrido J."/>
        </authorList>
    </citation>
    <scope>NUCLEOTIDE SEQUENCE</scope>
</reference>
<name>A0AAD1R4M4_PELCU</name>
<evidence type="ECO:0000313" key="2">
    <source>
        <dbReference type="EMBL" id="CAH2223818.1"/>
    </source>
</evidence>
<evidence type="ECO:0000313" key="3">
    <source>
        <dbReference type="Proteomes" id="UP001295444"/>
    </source>
</evidence>
<dbReference type="Proteomes" id="UP001295444">
    <property type="component" value="Chromosome 01"/>
</dbReference>